<protein>
    <submittedName>
        <fullName evidence="2">Transposase DDE domain-containing protein</fullName>
    </submittedName>
</protein>
<dbReference type="EMBL" id="FQUY01000039">
    <property type="protein sequence ID" value="SHF59892.1"/>
    <property type="molecule type" value="Genomic_DNA"/>
</dbReference>
<dbReference type="Pfam" id="PF13586">
    <property type="entry name" value="DDE_Tnp_1_2"/>
    <property type="match status" value="1"/>
</dbReference>
<evidence type="ECO:0000313" key="2">
    <source>
        <dbReference type="EMBL" id="SHF59892.1"/>
    </source>
</evidence>
<name>A0A1M5CZE8_9FIRM</name>
<proteinExistence type="predicted"/>
<feature type="domain" description="Transposase DDE" evidence="1">
    <location>
        <begin position="121"/>
        <end position="213"/>
    </location>
</feature>
<sequence>MRRNLRAVDLTLAGDGHGLSRKHQETLNTIRKIYEQQYHMYTHRTHQIEDRIVSISQPHIRPIVRGKAKADVEFGGKVAISIVDGYAYVEKLRWDAFNEAKTLIESVECCRKRYGYYPEAVQADRIYRNRENYRYCEERGIRLSGPRLGRLPTDKEKQKEQKRLERQDACERNAVEGKFGEGKRRYGLARIMARLKETAESVICLQFLVMNLEHRLRVLLFYFLRHLLHRNLTYFRPLLWCCS</sequence>
<keyword evidence="3" id="KW-1185">Reference proteome</keyword>
<reference evidence="3" key="1">
    <citation type="submission" date="2016-11" db="EMBL/GenBank/DDBJ databases">
        <authorList>
            <person name="Varghese N."/>
            <person name="Submissions S."/>
        </authorList>
    </citation>
    <scope>NUCLEOTIDE SEQUENCE [LARGE SCALE GENOMIC DNA]</scope>
    <source>
        <strain evidence="3">DSM 12395</strain>
    </source>
</reference>
<evidence type="ECO:0000259" key="1">
    <source>
        <dbReference type="Pfam" id="PF13586"/>
    </source>
</evidence>
<dbReference type="InterPro" id="IPR025668">
    <property type="entry name" value="Tnp_DDE_dom"/>
</dbReference>
<organism evidence="2 3">
    <name type="scientific">Desulforamulus putei DSM 12395</name>
    <dbReference type="NCBI Taxonomy" id="1121429"/>
    <lineage>
        <taxon>Bacteria</taxon>
        <taxon>Bacillati</taxon>
        <taxon>Bacillota</taxon>
        <taxon>Clostridia</taxon>
        <taxon>Eubacteriales</taxon>
        <taxon>Peptococcaceae</taxon>
        <taxon>Desulforamulus</taxon>
    </lineage>
</organism>
<dbReference type="STRING" id="1121429.SAMN02745133_03065"/>
<dbReference type="Proteomes" id="UP000184148">
    <property type="component" value="Unassembled WGS sequence"/>
</dbReference>
<dbReference type="AlphaFoldDB" id="A0A1M5CZE8"/>
<accession>A0A1M5CZE8</accession>
<evidence type="ECO:0000313" key="3">
    <source>
        <dbReference type="Proteomes" id="UP000184148"/>
    </source>
</evidence>
<gene>
    <name evidence="2" type="ORF">SAMN02745133_03065</name>
</gene>